<dbReference type="RefSeq" id="WP_109588785.1">
    <property type="nucleotide sequence ID" value="NZ_BONA01000017.1"/>
</dbReference>
<keyword evidence="3" id="KW-1185">Reference proteome</keyword>
<name>A0A316FUY6_9ACTN</name>
<feature type="transmembrane region" description="Helical" evidence="1">
    <location>
        <begin position="38"/>
        <end position="63"/>
    </location>
</feature>
<feature type="transmembrane region" description="Helical" evidence="1">
    <location>
        <begin position="12"/>
        <end position="32"/>
    </location>
</feature>
<keyword evidence="1" id="KW-0812">Transmembrane</keyword>
<gene>
    <name evidence="2" type="ORF">BC793_101407</name>
</gene>
<dbReference type="OrthoDB" id="3392557at2"/>
<keyword evidence="1" id="KW-1133">Transmembrane helix</keyword>
<sequence>MSTWLRWQIASPFIFFPGMFLVATVGGAYIAWSAVDSAAWRVLTVFLCLMHVIGAGIGISIGFDRDLESLPWRRMGTVALFIVLSLGVHWVRETVQFA</sequence>
<organism evidence="2 3">
    <name type="scientific">Actinoplanes xinjiangensis</name>
    <dbReference type="NCBI Taxonomy" id="512350"/>
    <lineage>
        <taxon>Bacteria</taxon>
        <taxon>Bacillati</taxon>
        <taxon>Actinomycetota</taxon>
        <taxon>Actinomycetes</taxon>
        <taxon>Micromonosporales</taxon>
        <taxon>Micromonosporaceae</taxon>
        <taxon>Actinoplanes</taxon>
    </lineage>
</organism>
<evidence type="ECO:0000256" key="1">
    <source>
        <dbReference type="SAM" id="Phobius"/>
    </source>
</evidence>
<protein>
    <submittedName>
        <fullName evidence="2">Uncharacterized protein</fullName>
    </submittedName>
</protein>
<dbReference type="Proteomes" id="UP000245697">
    <property type="component" value="Unassembled WGS sequence"/>
</dbReference>
<proteinExistence type="predicted"/>
<evidence type="ECO:0000313" key="2">
    <source>
        <dbReference type="EMBL" id="PWK52398.1"/>
    </source>
</evidence>
<comment type="caution">
    <text evidence="2">The sequence shown here is derived from an EMBL/GenBank/DDBJ whole genome shotgun (WGS) entry which is preliminary data.</text>
</comment>
<accession>A0A316FUY6</accession>
<evidence type="ECO:0000313" key="3">
    <source>
        <dbReference type="Proteomes" id="UP000245697"/>
    </source>
</evidence>
<dbReference type="EMBL" id="QGGR01000001">
    <property type="protein sequence ID" value="PWK52398.1"/>
    <property type="molecule type" value="Genomic_DNA"/>
</dbReference>
<reference evidence="2 3" key="1">
    <citation type="submission" date="2018-05" db="EMBL/GenBank/DDBJ databases">
        <title>Genomic Encyclopedia of Archaeal and Bacterial Type Strains, Phase II (KMG-II): from individual species to whole genera.</title>
        <authorList>
            <person name="Goeker M."/>
        </authorList>
    </citation>
    <scope>NUCLEOTIDE SEQUENCE [LARGE SCALE GENOMIC DNA]</scope>
    <source>
        <strain evidence="2 3">DSM 45184</strain>
    </source>
</reference>
<keyword evidence="1" id="KW-0472">Membrane</keyword>
<feature type="transmembrane region" description="Helical" evidence="1">
    <location>
        <begin position="75"/>
        <end position="92"/>
    </location>
</feature>
<dbReference type="AlphaFoldDB" id="A0A316FUY6"/>